<dbReference type="PANTHER" id="PTHR36920:SF1">
    <property type="entry name" value="OUTER MEMBRANE PROTEIN W"/>
    <property type="match status" value="1"/>
</dbReference>
<comment type="caution">
    <text evidence="2">The sequence shown here is derived from an EMBL/GenBank/DDBJ whole genome shotgun (WGS) entry which is preliminary data.</text>
</comment>
<dbReference type="SUPFAM" id="SSF56925">
    <property type="entry name" value="OMPA-like"/>
    <property type="match status" value="1"/>
</dbReference>
<evidence type="ECO:0000313" key="3">
    <source>
        <dbReference type="Proteomes" id="UP000239089"/>
    </source>
</evidence>
<name>A0A2S6N5F0_9HYPH</name>
<dbReference type="EMBL" id="NHSJ01000087">
    <property type="protein sequence ID" value="PPQ29853.1"/>
    <property type="molecule type" value="Genomic_DNA"/>
</dbReference>
<dbReference type="Proteomes" id="UP000239089">
    <property type="component" value="Unassembled WGS sequence"/>
</dbReference>
<evidence type="ECO:0000256" key="1">
    <source>
        <dbReference type="ARBA" id="ARBA00009330"/>
    </source>
</evidence>
<keyword evidence="3" id="KW-1185">Reference proteome</keyword>
<reference evidence="2 3" key="1">
    <citation type="journal article" date="2018" name="Arch. Microbiol.">
        <title>New insights into the metabolic potential of the phototrophic purple bacterium Rhodopila globiformis DSM 161(T) from its draft genome sequence and evidence for a vanadium-dependent nitrogenase.</title>
        <authorList>
            <person name="Imhoff J.F."/>
            <person name="Rahn T."/>
            <person name="Kunzel S."/>
            <person name="Neulinger S.C."/>
        </authorList>
    </citation>
    <scope>NUCLEOTIDE SEQUENCE [LARGE SCALE GENOMIC DNA]</scope>
    <source>
        <strain evidence="2 3">DSM 16996</strain>
    </source>
</reference>
<dbReference type="AlphaFoldDB" id="A0A2S6N5F0"/>
<dbReference type="GO" id="GO:0055085">
    <property type="term" value="P:transmembrane transport"/>
    <property type="evidence" value="ECO:0007669"/>
    <property type="project" value="TreeGrafter"/>
</dbReference>
<organism evidence="2 3">
    <name type="scientific">Rhodoblastus sphagnicola</name>
    <dbReference type="NCBI Taxonomy" id="333368"/>
    <lineage>
        <taxon>Bacteria</taxon>
        <taxon>Pseudomonadati</taxon>
        <taxon>Pseudomonadota</taxon>
        <taxon>Alphaproteobacteria</taxon>
        <taxon>Hyphomicrobiales</taxon>
        <taxon>Rhodoblastaceae</taxon>
        <taxon>Rhodoblastus</taxon>
    </lineage>
</organism>
<dbReference type="GO" id="GO:0019867">
    <property type="term" value="C:outer membrane"/>
    <property type="evidence" value="ECO:0007669"/>
    <property type="project" value="InterPro"/>
</dbReference>
<gene>
    <name evidence="2" type="ORF">CCR94_14540</name>
</gene>
<dbReference type="PANTHER" id="PTHR36920">
    <property type="match status" value="1"/>
</dbReference>
<proteinExistence type="inferred from homology"/>
<comment type="similarity">
    <text evidence="1">Belongs to the OmpW/AlkL family.</text>
</comment>
<evidence type="ECO:0000313" key="2">
    <source>
        <dbReference type="EMBL" id="PPQ29853.1"/>
    </source>
</evidence>
<accession>A0A2S6N5F0</accession>
<dbReference type="InterPro" id="IPR011250">
    <property type="entry name" value="OMP/PagP_B-barrel"/>
</dbReference>
<dbReference type="Gene3D" id="2.40.160.20">
    <property type="match status" value="1"/>
</dbReference>
<protein>
    <submittedName>
        <fullName evidence="2">Uncharacterized protein</fullName>
    </submittedName>
</protein>
<sequence length="326" mass="35863">MRPNRRKFGRTCESNRCLLFFFSRLDTKSSPWGILRQKRKQCYGALTFWPGPCNLKKKFTSKLVSKPGRRPLNCNLLAKTLGTTALVCSFSVAAQAADLPSSKEPLAPPPVAETFLPFFVKGGFTYAINESRSKLYTPRGDTGLNATISDVATFGYEFGWFVTKNISINVSGGIPLTATDKTKGTYPFLPSGTNLTTLLPALVPITVVYHLDNFGAFQPYAGVGVAPGFSFENKNAYLRDVRVSGALNTVVKFGFDYMLNQHWGVSFDVTKAFAYLEGRGIVNSGPYRNVTVVQHAHFNPWLLSTAIVYRFGLSDIGLGSEVVAKY</sequence>
<dbReference type="Pfam" id="PF03922">
    <property type="entry name" value="OmpW"/>
    <property type="match status" value="1"/>
</dbReference>
<dbReference type="InterPro" id="IPR005618">
    <property type="entry name" value="OMPW"/>
</dbReference>